<proteinExistence type="predicted"/>
<comment type="caution">
    <text evidence="1">The sequence shown here is derived from an EMBL/GenBank/DDBJ whole genome shotgun (WGS) entry which is preliminary data.</text>
</comment>
<dbReference type="AlphaFoldDB" id="A0AAV1JGD3"/>
<protein>
    <submittedName>
        <fullName evidence="1">Uncharacterized protein</fullName>
    </submittedName>
</protein>
<reference evidence="1 2" key="1">
    <citation type="submission" date="2023-11" db="EMBL/GenBank/DDBJ databases">
        <authorList>
            <person name="Okamura Y."/>
        </authorList>
    </citation>
    <scope>NUCLEOTIDE SEQUENCE [LARGE SCALE GENOMIC DNA]</scope>
</reference>
<sequence length="75" mass="8520">MARCSRGHYDFPKDLPRCKTTFGTEFTYLVPAKKDAIKAVRGESRICCNCGDYAIGIGLRVLPRTLRKRSIDLLR</sequence>
<organism evidence="1 2">
    <name type="scientific">Leptosia nina</name>
    <dbReference type="NCBI Taxonomy" id="320188"/>
    <lineage>
        <taxon>Eukaryota</taxon>
        <taxon>Metazoa</taxon>
        <taxon>Ecdysozoa</taxon>
        <taxon>Arthropoda</taxon>
        <taxon>Hexapoda</taxon>
        <taxon>Insecta</taxon>
        <taxon>Pterygota</taxon>
        <taxon>Neoptera</taxon>
        <taxon>Endopterygota</taxon>
        <taxon>Lepidoptera</taxon>
        <taxon>Glossata</taxon>
        <taxon>Ditrysia</taxon>
        <taxon>Papilionoidea</taxon>
        <taxon>Pieridae</taxon>
        <taxon>Pierinae</taxon>
        <taxon>Leptosia</taxon>
    </lineage>
</organism>
<accession>A0AAV1JGD3</accession>
<evidence type="ECO:0000313" key="2">
    <source>
        <dbReference type="Proteomes" id="UP001497472"/>
    </source>
</evidence>
<dbReference type="EMBL" id="CAVLEF010000010">
    <property type="protein sequence ID" value="CAK1548006.1"/>
    <property type="molecule type" value="Genomic_DNA"/>
</dbReference>
<gene>
    <name evidence="1" type="ORF">LNINA_LOCUS7440</name>
</gene>
<keyword evidence="2" id="KW-1185">Reference proteome</keyword>
<evidence type="ECO:0000313" key="1">
    <source>
        <dbReference type="EMBL" id="CAK1548006.1"/>
    </source>
</evidence>
<name>A0AAV1JGD3_9NEOP</name>
<dbReference type="Proteomes" id="UP001497472">
    <property type="component" value="Unassembled WGS sequence"/>
</dbReference>